<keyword evidence="1" id="KW-0472">Membrane</keyword>
<feature type="transmembrane region" description="Helical" evidence="1">
    <location>
        <begin position="118"/>
        <end position="137"/>
    </location>
</feature>
<keyword evidence="1" id="KW-0812">Transmembrane</keyword>
<evidence type="ECO:0000313" key="2">
    <source>
        <dbReference type="EMBL" id="ELY69084.1"/>
    </source>
</evidence>
<dbReference type="EMBL" id="PKKI01000070">
    <property type="protein sequence ID" value="PLK19102.1"/>
    <property type="molecule type" value="Genomic_DNA"/>
</dbReference>
<comment type="caution">
    <text evidence="2">The sequence shown here is derived from an EMBL/GenBank/DDBJ whole genome shotgun (WGS) entry which is preliminary data.</text>
</comment>
<reference evidence="2 4" key="1">
    <citation type="journal article" date="2014" name="PLoS Genet.">
        <title>Phylogenetically driven sequencing of extremely halophilic archaea reveals strategies for static and dynamic osmo-response.</title>
        <authorList>
            <person name="Becker E.A."/>
            <person name="Seitzer P.M."/>
            <person name="Tritt A."/>
            <person name="Larsen D."/>
            <person name="Krusor M."/>
            <person name="Yao A.I."/>
            <person name="Wu D."/>
            <person name="Madern D."/>
            <person name="Eisen J.A."/>
            <person name="Darling A.E."/>
            <person name="Facciotti M.T."/>
        </authorList>
    </citation>
    <scope>NUCLEOTIDE SEQUENCE [LARGE SCALE GENOMIC DNA]</scope>
    <source>
        <strain evidence="2 4">SP2</strain>
    </source>
</reference>
<evidence type="ECO:0000313" key="3">
    <source>
        <dbReference type="EMBL" id="PLK19102.1"/>
    </source>
</evidence>
<feature type="transmembrane region" description="Helical" evidence="1">
    <location>
        <begin position="92"/>
        <end position="112"/>
    </location>
</feature>
<evidence type="ECO:0008006" key="6">
    <source>
        <dbReference type="Google" id="ProtNLM"/>
    </source>
</evidence>
<evidence type="ECO:0000256" key="1">
    <source>
        <dbReference type="SAM" id="Phobius"/>
    </source>
</evidence>
<dbReference type="Proteomes" id="UP000011613">
    <property type="component" value="Unassembled WGS sequence"/>
</dbReference>
<reference evidence="3 5" key="2">
    <citation type="submission" date="2017-12" db="EMBL/GenBank/DDBJ databases">
        <title>The characterization of oligonucleotides binding to NgAgo.</title>
        <authorList>
            <person name="Jiang L."/>
            <person name="He B."/>
            <person name="Kang J."/>
            <person name="Yu M."/>
            <person name="Li N."/>
            <person name="Fang Y."/>
            <person name="Tang Z."/>
            <person name="Wu P."/>
            <person name="Yao P."/>
            <person name="Huang J."/>
        </authorList>
    </citation>
    <scope>NUCLEOTIDE SEQUENCE [LARGE SCALE GENOMIC DNA]</scope>
    <source>
        <strain evidence="3 5">SP2</strain>
        <tissue evidence="3">Freeze-dried powder thallus</tissue>
    </source>
</reference>
<evidence type="ECO:0000313" key="4">
    <source>
        <dbReference type="Proteomes" id="UP000011613"/>
    </source>
</evidence>
<proteinExistence type="predicted"/>
<feature type="transmembrane region" description="Helical" evidence="1">
    <location>
        <begin position="53"/>
        <end position="72"/>
    </location>
</feature>
<dbReference type="EMBL" id="AOIC01000065">
    <property type="protein sequence ID" value="ELY69084.1"/>
    <property type="molecule type" value="Genomic_DNA"/>
</dbReference>
<protein>
    <recommendedName>
        <fullName evidence="6">PH domain-containing protein</fullName>
    </recommendedName>
</protein>
<keyword evidence="1" id="KW-1133">Transmembrane helix</keyword>
<gene>
    <name evidence="2" type="ORF">C490_08836</name>
    <name evidence="3" type="ORF">CYV19_16605</name>
</gene>
<sequence>MTSSDAMSELTTPSSDSKTVESAFRYVLVVYVGFLFAAVTAIGAVVADVTTTESLVTTTAAFAVGAVVGVALSRKGTSLANWLGEKRRRWLVSILSVAPFVVVAVAAIPGFVTEYVGLLALLTTIGLFLAGYVLSWLSHTQYTASRVADRPILTCRWEPPKPSLLDRVVLAGWLVLATANAAVGDWLSAVVWLGIGLGWLASGLTEGRFRLGETRDTPEIRVYENGLVKQRPYVRSFVPWSDVDHVRLREGELVLDRGLFDVRLERDALETPEQLLTAIERQHSGDGPRSTPA</sequence>
<evidence type="ECO:0000313" key="5">
    <source>
        <dbReference type="Proteomes" id="UP000234484"/>
    </source>
</evidence>
<organism evidence="2 4">
    <name type="scientific">Natronobacterium gregoryi (strain ATCC 43098 / DSM 3393 / CCM 3738 / CIP 104747 / IAM 13177 / JCM 8860 / NBRC 102187 / NCIMB 2189 / SP2)</name>
    <dbReference type="NCBI Taxonomy" id="797304"/>
    <lineage>
        <taxon>Archaea</taxon>
        <taxon>Methanobacteriati</taxon>
        <taxon>Methanobacteriota</taxon>
        <taxon>Stenosarchaea group</taxon>
        <taxon>Halobacteria</taxon>
        <taxon>Halobacteriales</taxon>
        <taxon>Natrialbaceae</taxon>
        <taxon>Natronobacterium</taxon>
    </lineage>
</organism>
<dbReference type="AlphaFoldDB" id="L9Y4T8"/>
<dbReference type="Proteomes" id="UP000234484">
    <property type="component" value="Unassembled WGS sequence"/>
</dbReference>
<feature type="transmembrane region" description="Helical" evidence="1">
    <location>
        <begin position="26"/>
        <end position="47"/>
    </location>
</feature>
<accession>L9Y4T8</accession>
<name>L9Y4T8_NATGS</name>